<dbReference type="InterPro" id="IPR006664">
    <property type="entry name" value="OMP_bac"/>
</dbReference>
<evidence type="ECO:0000313" key="9">
    <source>
        <dbReference type="EMBL" id="EPX64600.1"/>
    </source>
</evidence>
<dbReference type="Proteomes" id="UP000011682">
    <property type="component" value="Unassembled WGS sequence"/>
</dbReference>
<dbReference type="PRINTS" id="PR01023">
    <property type="entry name" value="NAFLGMOTY"/>
</dbReference>
<dbReference type="InterPro" id="IPR006665">
    <property type="entry name" value="OmpA-like"/>
</dbReference>
<evidence type="ECO:0000256" key="6">
    <source>
        <dbReference type="SAM" id="SignalP"/>
    </source>
</evidence>
<feature type="region of interest" description="Disordered" evidence="5">
    <location>
        <begin position="615"/>
        <end position="648"/>
    </location>
</feature>
<dbReference type="RefSeq" id="WP_002630134.1">
    <property type="nucleotide sequence ID" value="NZ_ANAH02000001.1"/>
</dbReference>
<organism evidence="9 10">
    <name type="scientific">Cystobacter fuscus (strain ATCC 25194 / DSM 2262 / NBRC 100088 / M29)</name>
    <dbReference type="NCBI Taxonomy" id="1242864"/>
    <lineage>
        <taxon>Bacteria</taxon>
        <taxon>Pseudomonadati</taxon>
        <taxon>Myxococcota</taxon>
        <taxon>Myxococcia</taxon>
        <taxon>Myxococcales</taxon>
        <taxon>Cystobacterineae</taxon>
        <taxon>Archangiaceae</taxon>
        <taxon>Cystobacter</taxon>
    </lineage>
</organism>
<evidence type="ECO:0000256" key="5">
    <source>
        <dbReference type="SAM" id="MobiDB-lite"/>
    </source>
</evidence>
<dbReference type="Pfam" id="PF00691">
    <property type="entry name" value="OmpA"/>
    <property type="match status" value="1"/>
</dbReference>
<dbReference type="GO" id="GO:0009279">
    <property type="term" value="C:cell outer membrane"/>
    <property type="evidence" value="ECO:0007669"/>
    <property type="project" value="UniProtKB-SubCell"/>
</dbReference>
<dbReference type="PANTHER" id="PTHR30329:SF21">
    <property type="entry name" value="LIPOPROTEIN YIAD-RELATED"/>
    <property type="match status" value="1"/>
</dbReference>
<name>S9PK46_CYSF2</name>
<reference evidence="9" key="1">
    <citation type="submission" date="2013-05" db="EMBL/GenBank/DDBJ databases">
        <title>Genome assembly of Cystobacter fuscus DSM 2262.</title>
        <authorList>
            <person name="Sharma G."/>
            <person name="Khatri I."/>
            <person name="Kaur C."/>
            <person name="Mayilraj S."/>
            <person name="Subramanian S."/>
        </authorList>
    </citation>
    <scope>NUCLEOTIDE SEQUENCE [LARGE SCALE GENOMIC DNA]</scope>
    <source>
        <strain evidence="9">DSM 2262</strain>
    </source>
</reference>
<dbReference type="AlphaFoldDB" id="S9PK46"/>
<dbReference type="InterPro" id="IPR041498">
    <property type="entry name" value="Big_6"/>
</dbReference>
<gene>
    <name evidence="9" type="ORF">D187_000022</name>
</gene>
<dbReference type="NCBIfam" id="TIGR01451">
    <property type="entry name" value="B_ant_repeat"/>
    <property type="match status" value="1"/>
</dbReference>
<comment type="caution">
    <text evidence="9">The sequence shown here is derived from an EMBL/GenBank/DDBJ whole genome shotgun (WGS) entry which is preliminary data.</text>
</comment>
<feature type="chain" id="PRO_5004567545" evidence="6">
    <location>
        <begin position="25"/>
        <end position="1232"/>
    </location>
</feature>
<feature type="compositionally biased region" description="Low complexity" evidence="5">
    <location>
        <begin position="1024"/>
        <end position="1034"/>
    </location>
</feature>
<evidence type="ECO:0000256" key="4">
    <source>
        <dbReference type="PROSITE-ProRule" id="PRU00473"/>
    </source>
</evidence>
<dbReference type="Gene3D" id="3.30.1330.60">
    <property type="entry name" value="OmpA-like domain"/>
    <property type="match status" value="1"/>
</dbReference>
<dbReference type="GO" id="GO:0005509">
    <property type="term" value="F:calcium ion binding"/>
    <property type="evidence" value="ECO:0007669"/>
    <property type="project" value="InterPro"/>
</dbReference>
<feature type="compositionally biased region" description="Polar residues" evidence="5">
    <location>
        <begin position="552"/>
        <end position="563"/>
    </location>
</feature>
<dbReference type="SUPFAM" id="SSF103647">
    <property type="entry name" value="TSP type-3 repeat"/>
    <property type="match status" value="1"/>
</dbReference>
<dbReference type="Gene3D" id="2.60.40.740">
    <property type="match status" value="1"/>
</dbReference>
<dbReference type="eggNOG" id="COG4719">
    <property type="taxonomic scope" value="Bacteria"/>
</dbReference>
<evidence type="ECO:0000256" key="2">
    <source>
        <dbReference type="ARBA" id="ARBA00023136"/>
    </source>
</evidence>
<dbReference type="InterPro" id="IPR050330">
    <property type="entry name" value="Bact_OuterMem_StrucFunc"/>
</dbReference>
<comment type="subcellular location">
    <subcellularLocation>
        <location evidence="1">Cell outer membrane</location>
    </subcellularLocation>
</comment>
<dbReference type="PRINTS" id="PR01021">
    <property type="entry name" value="OMPADOMAIN"/>
</dbReference>
<protein>
    <submittedName>
        <fullName evidence="9">Internalin</fullName>
    </submittedName>
</protein>
<dbReference type="Gene3D" id="2.60.40.10">
    <property type="entry name" value="Immunoglobulins"/>
    <property type="match status" value="1"/>
</dbReference>
<dbReference type="InterPro" id="IPR028974">
    <property type="entry name" value="TSP_type-3_rpt"/>
</dbReference>
<dbReference type="EMBL" id="ANAH02000001">
    <property type="protein sequence ID" value="EPX64600.1"/>
    <property type="molecule type" value="Genomic_DNA"/>
</dbReference>
<dbReference type="SUPFAM" id="SSF103088">
    <property type="entry name" value="OmpA-like"/>
    <property type="match status" value="1"/>
</dbReference>
<feature type="region of interest" description="Disordered" evidence="5">
    <location>
        <begin position="516"/>
        <end position="567"/>
    </location>
</feature>
<feature type="domain" description="OmpA-like" evidence="8">
    <location>
        <begin position="1107"/>
        <end position="1224"/>
    </location>
</feature>
<dbReference type="CDD" id="cd07185">
    <property type="entry name" value="OmpA_C-like"/>
    <property type="match status" value="1"/>
</dbReference>
<dbReference type="InterPro" id="IPR047589">
    <property type="entry name" value="DUF11_rpt"/>
</dbReference>
<dbReference type="PANTHER" id="PTHR30329">
    <property type="entry name" value="STATOR ELEMENT OF FLAGELLAR MOTOR COMPLEX"/>
    <property type="match status" value="1"/>
</dbReference>
<feature type="domain" description="Fibronectin type-III" evidence="7">
    <location>
        <begin position="538"/>
        <end position="634"/>
    </location>
</feature>
<keyword evidence="10" id="KW-1185">Reference proteome</keyword>
<keyword evidence="3" id="KW-0998">Cell outer membrane</keyword>
<evidence type="ECO:0000259" key="7">
    <source>
        <dbReference type="PROSITE" id="PS50853"/>
    </source>
</evidence>
<evidence type="ECO:0000313" key="10">
    <source>
        <dbReference type="Proteomes" id="UP000011682"/>
    </source>
</evidence>
<proteinExistence type="predicted"/>
<keyword evidence="2 4" id="KW-0472">Membrane</keyword>
<dbReference type="eggNOG" id="COG2885">
    <property type="taxonomic scope" value="Bacteria"/>
</dbReference>
<evidence type="ECO:0000256" key="3">
    <source>
        <dbReference type="ARBA" id="ARBA00023237"/>
    </source>
</evidence>
<feature type="region of interest" description="Disordered" evidence="5">
    <location>
        <begin position="984"/>
        <end position="1041"/>
    </location>
</feature>
<dbReference type="PROSITE" id="PS50853">
    <property type="entry name" value="FN3"/>
    <property type="match status" value="1"/>
</dbReference>
<dbReference type="Pfam" id="PF01345">
    <property type="entry name" value="DUF11"/>
    <property type="match status" value="1"/>
</dbReference>
<dbReference type="PROSITE" id="PS51123">
    <property type="entry name" value="OMPA_2"/>
    <property type="match status" value="1"/>
</dbReference>
<dbReference type="Pfam" id="PF17936">
    <property type="entry name" value="Big_6"/>
    <property type="match status" value="1"/>
</dbReference>
<evidence type="ECO:0000259" key="8">
    <source>
        <dbReference type="PROSITE" id="PS51123"/>
    </source>
</evidence>
<dbReference type="InterPro" id="IPR003961">
    <property type="entry name" value="FN3_dom"/>
</dbReference>
<evidence type="ECO:0000256" key="1">
    <source>
        <dbReference type="ARBA" id="ARBA00004442"/>
    </source>
</evidence>
<keyword evidence="6" id="KW-0732">Signal</keyword>
<feature type="signal peptide" evidence="6">
    <location>
        <begin position="1"/>
        <end position="24"/>
    </location>
</feature>
<dbReference type="InterPro" id="IPR036737">
    <property type="entry name" value="OmpA-like_sf"/>
</dbReference>
<dbReference type="InterPro" id="IPR001434">
    <property type="entry name" value="OmcB-like_DUF11"/>
</dbReference>
<dbReference type="OrthoDB" id="5484889at2"/>
<sequence>MRLPSLKSSLSSLASLLLASTSLAAAPAPERKPRYWYDQHGSYALIGNTLAQGCKEGTPSPLVGRTGPVCRYYDDTSPDYFWTLDEDGQGAYADLSVSPEQARSQAELVLPKGARVTYARVYWAATRSNTVWPTPADPLKQLPDREARLAFRTAPSSQLLPLELRDDASIPVSLATQDYQYQSSMEITAFIRQHGSGLYQLGGVDAIDLRGLNAEFMFSAWWMVVFYELESEPMRHLMLFDGLDGVTKEVSLKLKGFYVPEGTTDAKLGVVAFDGDEPDVGDWFKFNGVKMENTLNPADNFFNSSRSYQPRAGGVGTPIAHPVSEPGDLPRLRGNAWSLSGLDLDIVDVSLAPGDKTAEVLVGKEKDTFWLGGFIASISTQRPDFRDTVKTVKNLSRTDGTTRPGDRLLYTITTTNRGDDVSVGTTFTDTLPAQLQVVPGSIRVNERPMTDAPGDDTAFWKGTTLTVYLGQGATAARGGEMNRMASATVSFEARVKDEAQGSIDNQALITAGGKLGADVMDTPSRPNKDASPGPTSVPVGIPNTPALDTPADGSTLSEHSPTYSGKADAGATVIVRREDGSEVCSSVADSTGVWSCQEPTWLSDGPQTVRVVARDSRGESAPVSSTFTVKTPDEPHTGTPTGGEDMGGSGPEYLVAGRGCSSAGGAPLVWLATLLLGMGVRSRRAVHSAGLVALGALSAAPAQAQSLAPSELSQSIDVQRYKPGPGATDILGVHGARVDRHLGWHLGTSLSYANNPLGFLDSSRGQFVYNVVATQVTVEVMGSLSLWDRLELGVALPLTYQASQRGAAVTPAFAQGVTGGGLGDLRLVPKAHLFSSGALHLGLAVPVVLPTAGGQGFRGGSGLAVQPQVVGEWADARGLRVLANLGAHLRGTEQLSNLRTGHELLFALGARVPVGERFSVQAQLGGALGLAEQNSEELPLELLASVRYRVRDGLMVHVGGGPGLSRGYGTPGFRLLAGLDWAQPGERAPSPRAPLSDTDGDGVADARDACPLQSETLNGVQDSDGCPDVAPPADADGDGLGDDQDRCVTAPEDADGFRDEDGCPELDNDEDGVADARDACPLRPEVINGVKDEDGCPDEGASKVRLESKRIVILEKVYFATGEDVILERSFDLLKQVASVLKAHAQVELLRVEGHTDDRGDDASNRALSQRRADNVRTFLLREGIAWERLEAVGHGESQPVDTNQTEAGRENNRRVEFNIVRVAEGGDGQTR</sequence>
<accession>S9PK46</accession>
<dbReference type="InterPro" id="IPR013783">
    <property type="entry name" value="Ig-like_fold"/>
</dbReference>
<dbReference type="Gene3D" id="4.10.1080.10">
    <property type="entry name" value="TSP type-3 repeat"/>
    <property type="match status" value="1"/>
</dbReference>